<dbReference type="Proteomes" id="UP000800093">
    <property type="component" value="Unassembled WGS sequence"/>
</dbReference>
<gene>
    <name evidence="2" type="ORF">CC78DRAFT_259737</name>
</gene>
<proteinExistence type="predicted"/>
<reference evidence="3" key="1">
    <citation type="journal article" date="2020" name="Stud. Mycol.">
        <title>101 Dothideomycetes genomes: A test case for predicting lifestyles and emergence of pathogens.</title>
        <authorList>
            <person name="Haridas S."/>
            <person name="Albert R."/>
            <person name="Binder M."/>
            <person name="Bloem J."/>
            <person name="LaButti K."/>
            <person name="Salamov A."/>
            <person name="Andreopoulos B."/>
            <person name="Baker S."/>
            <person name="Barry K."/>
            <person name="Bills G."/>
            <person name="Bluhm B."/>
            <person name="Cannon C."/>
            <person name="Castanera R."/>
            <person name="Culley D."/>
            <person name="Daum C."/>
            <person name="Ezra D."/>
            <person name="Gonzalez J."/>
            <person name="Henrissat B."/>
            <person name="Kuo A."/>
            <person name="Liang C."/>
            <person name="Lipzen A."/>
            <person name="Lutzoni F."/>
            <person name="Magnuson J."/>
            <person name="Mondo S."/>
            <person name="Nolan M."/>
            <person name="Ohm R."/>
            <person name="Pangilinan J."/>
            <person name="Park H.-J."/>
            <person name="Ramirez L."/>
            <person name="Alfaro M."/>
            <person name="Sun H."/>
            <person name="Tritt A."/>
            <person name="Yoshinaga Y."/>
            <person name="Zwiers L.-H."/>
            <person name="Turgeon B."/>
            <person name="Goodwin S."/>
            <person name="Spatafora J."/>
            <person name="Crous P."/>
            <person name="Grigoriev I."/>
        </authorList>
    </citation>
    <scope>NUCLEOTIDE SEQUENCE [LARGE SCALE GENOMIC DNA]</scope>
    <source>
        <strain evidence="3">CBS 304.66</strain>
    </source>
</reference>
<evidence type="ECO:0000313" key="2">
    <source>
        <dbReference type="EMBL" id="KAF2263998.1"/>
    </source>
</evidence>
<evidence type="ECO:0000313" key="3">
    <source>
        <dbReference type="Proteomes" id="UP000800093"/>
    </source>
</evidence>
<dbReference type="AlphaFoldDB" id="A0A9P4N3W1"/>
<evidence type="ECO:0000256" key="1">
    <source>
        <dbReference type="SAM" id="MobiDB-lite"/>
    </source>
</evidence>
<dbReference type="OrthoDB" id="3750421at2759"/>
<accession>A0A9P4N3W1</accession>
<feature type="compositionally biased region" description="Acidic residues" evidence="1">
    <location>
        <begin position="247"/>
        <end position="256"/>
    </location>
</feature>
<protein>
    <submittedName>
        <fullName evidence="2">Uncharacterized protein</fullName>
    </submittedName>
</protein>
<sequence>MDPEERRKILSICFTLKAGDWIKCLGLKNMNASGTRAVFHHERSAALYQSTGNIVARLTNIMSKDEMKSCVLDEDFEKTEVATLLARFGNIWARGDRSHLIPANTDRMYPKDLFVDDTEDRQKIQVYMHCWIMQRAYKRKEKAKELDQQESRMPQVVYTDQAQSEQPSAALLATVQDEITVERNHLELTDSAIDQNGTIDCSYRAPIAPMVHTMQATPRSARKTPACPINSRMDATDEMSNQSGDSSDSETPDELCSDYSADSEQIMDIGSGEIALRKRKYAINDVHNESGTGRPSKIVKLLFPPAKLSMFAMSTEDTPQDSVSLSSITLDRRFNHYGKTLSPYQDEDILGVDDEIRRRSVSTSPFLGFHAEEVFQSQYETNSHDSRISIAPSNDEQTQTHMVESPASLAQVYSSVEEVLPQSNPTEEKHKMRTHTQDFLELTSDEKGDLTRQIIQLLEVAEPDPRSFKAIEQSVNSVWTTDDNAELKKASHKCGRVIKTAFPRWVEFHLKLDEFWTNVGYTEHSYKQWDAFVDSISSWDRGLFYMKAVTRLDDWVKERKRDGLWIDEANFNEDLAQFLWVLIRDPRFRPKLFEMGIARYNKKLMELFGR</sequence>
<organism evidence="2 3">
    <name type="scientific">Lojkania enalia</name>
    <dbReference type="NCBI Taxonomy" id="147567"/>
    <lineage>
        <taxon>Eukaryota</taxon>
        <taxon>Fungi</taxon>
        <taxon>Dikarya</taxon>
        <taxon>Ascomycota</taxon>
        <taxon>Pezizomycotina</taxon>
        <taxon>Dothideomycetes</taxon>
        <taxon>Pleosporomycetidae</taxon>
        <taxon>Pleosporales</taxon>
        <taxon>Pleosporales incertae sedis</taxon>
        <taxon>Lojkania</taxon>
    </lineage>
</organism>
<name>A0A9P4N3W1_9PLEO</name>
<comment type="caution">
    <text evidence="2">The sequence shown here is derived from an EMBL/GenBank/DDBJ whole genome shotgun (WGS) entry which is preliminary data.</text>
</comment>
<keyword evidence="3" id="KW-1185">Reference proteome</keyword>
<feature type="region of interest" description="Disordered" evidence="1">
    <location>
        <begin position="213"/>
        <end position="262"/>
    </location>
</feature>
<dbReference type="EMBL" id="ML986620">
    <property type="protein sequence ID" value="KAF2263998.1"/>
    <property type="molecule type" value="Genomic_DNA"/>
</dbReference>